<reference evidence="2" key="1">
    <citation type="submission" date="2018-05" db="EMBL/GenBank/DDBJ databases">
        <authorList>
            <person name="Lanie J.A."/>
            <person name="Ng W.-L."/>
            <person name="Kazmierczak K.M."/>
            <person name="Andrzejewski T.M."/>
            <person name="Davidsen T.M."/>
            <person name="Wayne K.J."/>
            <person name="Tettelin H."/>
            <person name="Glass J.I."/>
            <person name="Rusch D."/>
            <person name="Podicherti R."/>
            <person name="Tsui H.-C.T."/>
            <person name="Winkler M.E."/>
        </authorList>
    </citation>
    <scope>NUCLEOTIDE SEQUENCE</scope>
</reference>
<organism evidence="2">
    <name type="scientific">marine metagenome</name>
    <dbReference type="NCBI Taxonomy" id="408172"/>
    <lineage>
        <taxon>unclassified sequences</taxon>
        <taxon>metagenomes</taxon>
        <taxon>ecological metagenomes</taxon>
    </lineage>
</organism>
<dbReference type="PANTHER" id="PTHR43244">
    <property type="match status" value="1"/>
</dbReference>
<dbReference type="PANTHER" id="PTHR43244:SF2">
    <property type="entry name" value="CONSERVED HYPOTHETICAL ALANINE AND PROLINE-RICH PROTEIN"/>
    <property type="match status" value="1"/>
</dbReference>
<sequence length="344" mass="37353">MKIDGGLGAANPTSLSGGLASIGTSAKRLEDEGYAGAWTAETSHDPFLPHVIAAEHTERLELGTAIAVAFARNPMILAQIGHDLQRYSDGRFIMGLGTQIRPHITKRFSMEWSQPAARMREFVSAMQAIWDCWNNGTKLAFRGDFYTHTLMTPFFNPGPNECGPPKVFISAVGPLMSEVAGEVCDGLICHAFSTETYLREVTLPRIEAGLAKSGRTMDDFEIIGPGFVVTGPDEEAMARAATGIRQQIAFYASTPAYLGVLEIHGWEGLHGDLNAMSKRGEWQAMGDLIDDEMLEAFAVVAEPDKVAAGIRARYGDCVDRMMFYALGGDHGADFWMPIVADLAT</sequence>
<evidence type="ECO:0000259" key="1">
    <source>
        <dbReference type="Pfam" id="PF00296"/>
    </source>
</evidence>
<dbReference type="NCBIfam" id="TIGR03617">
    <property type="entry name" value="F420_MSMEG_2256"/>
    <property type="match status" value="1"/>
</dbReference>
<accession>A0A381RQP0</accession>
<protein>
    <recommendedName>
        <fullName evidence="1">Luciferase-like domain-containing protein</fullName>
    </recommendedName>
</protein>
<feature type="domain" description="Luciferase-like" evidence="1">
    <location>
        <begin position="17"/>
        <end position="316"/>
    </location>
</feature>
<dbReference type="Pfam" id="PF00296">
    <property type="entry name" value="Bac_luciferase"/>
    <property type="match status" value="1"/>
</dbReference>
<dbReference type="InterPro" id="IPR050564">
    <property type="entry name" value="F420-G6PD/mer"/>
</dbReference>
<dbReference type="CDD" id="cd01097">
    <property type="entry name" value="Tetrahydromethanopterin_reductase"/>
    <property type="match status" value="1"/>
</dbReference>
<dbReference type="EMBL" id="UINC01002212">
    <property type="protein sequence ID" value="SUZ94195.1"/>
    <property type="molecule type" value="Genomic_DNA"/>
</dbReference>
<name>A0A381RQP0_9ZZZZ</name>
<dbReference type="AlphaFoldDB" id="A0A381RQP0"/>
<gene>
    <name evidence="2" type="ORF">METZ01_LOCUS47049</name>
</gene>
<proteinExistence type="predicted"/>
<dbReference type="Gene3D" id="3.20.20.30">
    <property type="entry name" value="Luciferase-like domain"/>
    <property type="match status" value="1"/>
</dbReference>
<dbReference type="InterPro" id="IPR036661">
    <property type="entry name" value="Luciferase-like_sf"/>
</dbReference>
<dbReference type="InterPro" id="IPR011251">
    <property type="entry name" value="Luciferase-like_dom"/>
</dbReference>
<dbReference type="InterPro" id="IPR019919">
    <property type="entry name" value="Lucif-like_OxRdtase_MSMEG_2256"/>
</dbReference>
<dbReference type="GO" id="GO:0016705">
    <property type="term" value="F:oxidoreductase activity, acting on paired donors, with incorporation or reduction of molecular oxygen"/>
    <property type="evidence" value="ECO:0007669"/>
    <property type="project" value="InterPro"/>
</dbReference>
<dbReference type="SUPFAM" id="SSF51679">
    <property type="entry name" value="Bacterial luciferase-like"/>
    <property type="match status" value="1"/>
</dbReference>
<evidence type="ECO:0000313" key="2">
    <source>
        <dbReference type="EMBL" id="SUZ94195.1"/>
    </source>
</evidence>